<dbReference type="PANTHER" id="PTHR33362">
    <property type="entry name" value="SIALIC ACID TRAP TRANSPORTER PERMEASE PROTEIN SIAT-RELATED"/>
    <property type="match status" value="1"/>
</dbReference>
<evidence type="ECO:0000313" key="9">
    <source>
        <dbReference type="EMBL" id="HJA78337.1"/>
    </source>
</evidence>
<organism evidence="9 10">
    <name type="scientific">Candidatus Desulfovibrio intestinavium</name>
    <dbReference type="NCBI Taxonomy" id="2838534"/>
    <lineage>
        <taxon>Bacteria</taxon>
        <taxon>Pseudomonadati</taxon>
        <taxon>Thermodesulfobacteriota</taxon>
        <taxon>Desulfovibrionia</taxon>
        <taxon>Desulfovibrionales</taxon>
        <taxon>Desulfovibrionaceae</taxon>
        <taxon>Desulfovibrio</taxon>
    </lineage>
</organism>
<feature type="transmembrane region" description="Helical" evidence="7">
    <location>
        <begin position="404"/>
        <end position="432"/>
    </location>
</feature>
<dbReference type="PIRSF" id="PIRSF006066">
    <property type="entry name" value="HI0050"/>
    <property type="match status" value="1"/>
</dbReference>
<dbReference type="NCBIfam" id="TIGR00786">
    <property type="entry name" value="dctM"/>
    <property type="match status" value="1"/>
</dbReference>
<evidence type="ECO:0000256" key="2">
    <source>
        <dbReference type="ARBA" id="ARBA00022475"/>
    </source>
</evidence>
<keyword evidence="4 7" id="KW-0812">Transmembrane</keyword>
<reference evidence="9" key="1">
    <citation type="journal article" date="2021" name="PeerJ">
        <title>Extensive microbial diversity within the chicken gut microbiome revealed by metagenomics and culture.</title>
        <authorList>
            <person name="Gilroy R."/>
            <person name="Ravi A."/>
            <person name="Getino M."/>
            <person name="Pursley I."/>
            <person name="Horton D.L."/>
            <person name="Alikhan N.F."/>
            <person name="Baker D."/>
            <person name="Gharbi K."/>
            <person name="Hall N."/>
            <person name="Watson M."/>
            <person name="Adriaenssens E.M."/>
            <person name="Foster-Nyarko E."/>
            <person name="Jarju S."/>
            <person name="Secka A."/>
            <person name="Antonio M."/>
            <person name="Oren A."/>
            <person name="Chaudhuri R.R."/>
            <person name="La Ragione R."/>
            <person name="Hildebrand F."/>
            <person name="Pallen M.J."/>
        </authorList>
    </citation>
    <scope>NUCLEOTIDE SEQUENCE</scope>
    <source>
        <strain evidence="9">5032</strain>
    </source>
</reference>
<keyword evidence="3" id="KW-0997">Cell inner membrane</keyword>
<feature type="transmembrane region" description="Helical" evidence="7">
    <location>
        <begin position="365"/>
        <end position="384"/>
    </location>
</feature>
<dbReference type="EMBL" id="DWZD01000015">
    <property type="protein sequence ID" value="HJA78337.1"/>
    <property type="molecule type" value="Genomic_DNA"/>
</dbReference>
<evidence type="ECO:0000256" key="4">
    <source>
        <dbReference type="ARBA" id="ARBA00022692"/>
    </source>
</evidence>
<name>A0A9D2HLH5_9BACT</name>
<gene>
    <name evidence="9" type="ORF">H9784_02015</name>
</gene>
<feature type="transmembrane region" description="Helical" evidence="7">
    <location>
        <begin position="227"/>
        <end position="245"/>
    </location>
</feature>
<evidence type="ECO:0000313" key="10">
    <source>
        <dbReference type="Proteomes" id="UP000823821"/>
    </source>
</evidence>
<keyword evidence="6 7" id="KW-0472">Membrane</keyword>
<dbReference type="Pfam" id="PF06808">
    <property type="entry name" value="DctM"/>
    <property type="match status" value="1"/>
</dbReference>
<dbReference type="PANTHER" id="PTHR33362:SF7">
    <property type="entry name" value="SLL1103 PROTEIN"/>
    <property type="match status" value="1"/>
</dbReference>
<dbReference type="InterPro" id="IPR010656">
    <property type="entry name" value="DctM"/>
</dbReference>
<dbReference type="Proteomes" id="UP000823821">
    <property type="component" value="Unassembled WGS sequence"/>
</dbReference>
<evidence type="ECO:0000256" key="7">
    <source>
        <dbReference type="SAM" id="Phobius"/>
    </source>
</evidence>
<feature type="transmembrane region" description="Helical" evidence="7">
    <location>
        <begin position="6"/>
        <end position="39"/>
    </location>
</feature>
<feature type="transmembrane region" description="Helical" evidence="7">
    <location>
        <begin position="98"/>
        <end position="129"/>
    </location>
</feature>
<feature type="transmembrane region" description="Helical" evidence="7">
    <location>
        <begin position="323"/>
        <end position="353"/>
    </location>
</feature>
<proteinExistence type="predicted"/>
<dbReference type="AlphaFoldDB" id="A0A9D2HLH5"/>
<evidence type="ECO:0000256" key="1">
    <source>
        <dbReference type="ARBA" id="ARBA00004429"/>
    </source>
</evidence>
<dbReference type="GO" id="GO:0022857">
    <property type="term" value="F:transmembrane transporter activity"/>
    <property type="evidence" value="ECO:0007669"/>
    <property type="project" value="TreeGrafter"/>
</dbReference>
<keyword evidence="2" id="KW-1003">Cell membrane</keyword>
<evidence type="ECO:0000259" key="8">
    <source>
        <dbReference type="Pfam" id="PF06808"/>
    </source>
</evidence>
<comment type="caution">
    <text evidence="9">The sequence shown here is derived from an EMBL/GenBank/DDBJ whole genome shotgun (WGS) entry which is preliminary data.</text>
</comment>
<evidence type="ECO:0000256" key="5">
    <source>
        <dbReference type="ARBA" id="ARBA00022989"/>
    </source>
</evidence>
<reference evidence="9" key="2">
    <citation type="submission" date="2021-04" db="EMBL/GenBank/DDBJ databases">
        <authorList>
            <person name="Gilroy R."/>
        </authorList>
    </citation>
    <scope>NUCLEOTIDE SEQUENCE</scope>
    <source>
        <strain evidence="9">5032</strain>
    </source>
</reference>
<accession>A0A9D2HLH5</accession>
<keyword evidence="5 7" id="KW-1133">Transmembrane helix</keyword>
<feature type="transmembrane region" description="Helical" evidence="7">
    <location>
        <begin position="180"/>
        <end position="201"/>
    </location>
</feature>
<protein>
    <submittedName>
        <fullName evidence="9">TRAP transporter large permease subunit</fullName>
    </submittedName>
</protein>
<feature type="transmembrane region" description="Helical" evidence="7">
    <location>
        <begin position="141"/>
        <end position="168"/>
    </location>
</feature>
<feature type="transmembrane region" description="Helical" evidence="7">
    <location>
        <begin position="60"/>
        <end position="78"/>
    </location>
</feature>
<dbReference type="GO" id="GO:0005886">
    <property type="term" value="C:plasma membrane"/>
    <property type="evidence" value="ECO:0007669"/>
    <property type="project" value="UniProtKB-SubCell"/>
</dbReference>
<sequence>MMDAYIVTLIMFASMLILMSTSLPIVYCLGSVGTLAAIFLWGPEALDVVYFSTLELMNNLVLSAVPLFIFMGFVLHESRIGKDLFDTVYLCSGRLRGALGMGTMLLCALMAAMLGVSSATVLSMGVIAVPAMLQKKYNRSLAVGIVQAGGALGFLIPPSMMMVMYAFISGVSVGKLFAGGIVPGLLLTAFYLLFIAVLSWLRPDVAPAMDKSETVSLSVKLRSLGELALPLLLIFAILGSIFFGVTSPTEAAAIGAAGSLVCAAIKRRLTLEVLRKACRQTFAICGFAAYLIIAALVFSKVYTGLGATVMIKNLVLGLDPNPIVVMALIQLSFFILGMFMDDIAILFMCMPIYIPIITGLGFDPLWFGILFVVNMQMAYITPPYGLNLFYMRAVAPKEVSLKDIYLGAVPFIIIQAILLCILMLFPGLVTWLPNLIFQN</sequence>
<dbReference type="InterPro" id="IPR004681">
    <property type="entry name" value="TRAP_DctM"/>
</dbReference>
<evidence type="ECO:0000256" key="6">
    <source>
        <dbReference type="ARBA" id="ARBA00023136"/>
    </source>
</evidence>
<feature type="domain" description="TRAP C4-dicarboxylate transport system permease DctM subunit" evidence="8">
    <location>
        <begin position="12"/>
        <end position="427"/>
    </location>
</feature>
<feature type="transmembrane region" description="Helical" evidence="7">
    <location>
        <begin position="281"/>
        <end position="303"/>
    </location>
</feature>
<comment type="subcellular location">
    <subcellularLocation>
        <location evidence="1">Cell inner membrane</location>
        <topology evidence="1">Multi-pass membrane protein</topology>
    </subcellularLocation>
</comment>
<evidence type="ECO:0000256" key="3">
    <source>
        <dbReference type="ARBA" id="ARBA00022519"/>
    </source>
</evidence>